<dbReference type="AlphaFoldDB" id="A0A939FGK8"/>
<accession>A0A939FGK8</accession>
<dbReference type="Proteomes" id="UP000664781">
    <property type="component" value="Unassembled WGS sequence"/>
</dbReference>
<protein>
    <submittedName>
        <fullName evidence="2">Uncharacterized protein</fullName>
    </submittedName>
</protein>
<organism evidence="2 3">
    <name type="scientific">Streptomyces triculaminicus</name>
    <dbReference type="NCBI Taxonomy" id="2816232"/>
    <lineage>
        <taxon>Bacteria</taxon>
        <taxon>Bacillati</taxon>
        <taxon>Actinomycetota</taxon>
        <taxon>Actinomycetes</taxon>
        <taxon>Kitasatosporales</taxon>
        <taxon>Streptomycetaceae</taxon>
        <taxon>Streptomyces</taxon>
    </lineage>
</organism>
<comment type="caution">
    <text evidence="2">The sequence shown here is derived from an EMBL/GenBank/DDBJ whole genome shotgun (WGS) entry which is preliminary data.</text>
</comment>
<keyword evidence="3" id="KW-1185">Reference proteome</keyword>
<gene>
    <name evidence="2" type="ORF">J1792_02060</name>
</gene>
<name>A0A939FGK8_9ACTN</name>
<dbReference type="RefSeq" id="WP_207246566.1">
    <property type="nucleotide sequence ID" value="NZ_JAFMOF010000001.1"/>
</dbReference>
<feature type="region of interest" description="Disordered" evidence="1">
    <location>
        <begin position="52"/>
        <end position="74"/>
    </location>
</feature>
<feature type="compositionally biased region" description="Polar residues" evidence="1">
    <location>
        <begin position="24"/>
        <end position="33"/>
    </location>
</feature>
<reference evidence="2" key="1">
    <citation type="submission" date="2021-03" db="EMBL/GenBank/DDBJ databases">
        <title>Streptomyces strains.</title>
        <authorList>
            <person name="Lund M.B."/>
            <person name="Toerring T."/>
        </authorList>
    </citation>
    <scope>NUCLEOTIDE SEQUENCE</scope>
    <source>
        <strain evidence="2">JCM 4242</strain>
    </source>
</reference>
<evidence type="ECO:0000313" key="3">
    <source>
        <dbReference type="Proteomes" id="UP000664781"/>
    </source>
</evidence>
<dbReference type="EMBL" id="JAFMOF010000001">
    <property type="protein sequence ID" value="MBO0651631.1"/>
    <property type="molecule type" value="Genomic_DNA"/>
</dbReference>
<evidence type="ECO:0000313" key="2">
    <source>
        <dbReference type="EMBL" id="MBO0651631.1"/>
    </source>
</evidence>
<evidence type="ECO:0000256" key="1">
    <source>
        <dbReference type="SAM" id="MobiDB-lite"/>
    </source>
</evidence>
<proteinExistence type="predicted"/>
<sequence length="156" mass="16231">MSDGNSAGQRLQPAPANAGGVSGDQGTLASSASDKQRAATFMERHLLPDTQAAGRIGEGGGTVHPPMVDPGARSSLLKPDSGLNGLSAWAADKGLSEAMSVWQMQAGWLMARLNRELNALRSTNTLLQGQDAATAAQFGSASTAPQEPFRSRINDW</sequence>
<feature type="region of interest" description="Disordered" evidence="1">
    <location>
        <begin position="1"/>
        <end position="36"/>
    </location>
</feature>